<feature type="compositionally biased region" description="Low complexity" evidence="7">
    <location>
        <begin position="417"/>
        <end position="427"/>
    </location>
</feature>
<keyword evidence="9" id="KW-1185">Reference proteome</keyword>
<feature type="compositionally biased region" description="Low complexity" evidence="7">
    <location>
        <begin position="478"/>
        <end position="487"/>
    </location>
</feature>
<dbReference type="PANTHER" id="PTHR19139:SF268">
    <property type="entry name" value="NEUROGENIC PROTEIN BIG BRAIN"/>
    <property type="match status" value="1"/>
</dbReference>
<evidence type="ECO:0000256" key="1">
    <source>
        <dbReference type="ARBA" id="ARBA00004141"/>
    </source>
</evidence>
<keyword evidence="3" id="KW-0813">Transport</keyword>
<dbReference type="InterPro" id="IPR022357">
    <property type="entry name" value="MIP_CS"/>
</dbReference>
<evidence type="ECO:0000256" key="4">
    <source>
        <dbReference type="ARBA" id="ARBA00022692"/>
    </source>
</evidence>
<dbReference type="OrthoDB" id="3222at2759"/>
<evidence type="ECO:0000256" key="8">
    <source>
        <dbReference type="SAM" id="Phobius"/>
    </source>
</evidence>
<feature type="compositionally biased region" description="Basic and acidic residues" evidence="7">
    <location>
        <begin position="279"/>
        <end position="290"/>
    </location>
</feature>
<dbReference type="InterPro" id="IPR034294">
    <property type="entry name" value="Aquaporin_transptr"/>
</dbReference>
<evidence type="ECO:0000313" key="9">
    <source>
        <dbReference type="Proteomes" id="UP000515204"/>
    </source>
</evidence>
<feature type="transmembrane region" description="Helical" evidence="8">
    <location>
        <begin position="79"/>
        <end position="99"/>
    </location>
</feature>
<evidence type="ECO:0000313" key="10">
    <source>
        <dbReference type="RefSeq" id="XP_014480317.1"/>
    </source>
</evidence>
<keyword evidence="5 8" id="KW-1133">Transmembrane helix</keyword>
<dbReference type="GO" id="GO:0015250">
    <property type="term" value="F:water channel activity"/>
    <property type="evidence" value="ECO:0007669"/>
    <property type="project" value="TreeGrafter"/>
</dbReference>
<evidence type="ECO:0000256" key="6">
    <source>
        <dbReference type="ARBA" id="ARBA00023136"/>
    </source>
</evidence>
<evidence type="ECO:0000256" key="3">
    <source>
        <dbReference type="ARBA" id="ARBA00022448"/>
    </source>
</evidence>
<organism evidence="9 10">
    <name type="scientific">Dinoponera quadriceps</name>
    <name type="common">South American ant</name>
    <dbReference type="NCBI Taxonomy" id="609295"/>
    <lineage>
        <taxon>Eukaryota</taxon>
        <taxon>Metazoa</taxon>
        <taxon>Ecdysozoa</taxon>
        <taxon>Arthropoda</taxon>
        <taxon>Hexapoda</taxon>
        <taxon>Insecta</taxon>
        <taxon>Pterygota</taxon>
        <taxon>Neoptera</taxon>
        <taxon>Endopterygota</taxon>
        <taxon>Hymenoptera</taxon>
        <taxon>Apocrita</taxon>
        <taxon>Aculeata</taxon>
        <taxon>Formicoidea</taxon>
        <taxon>Formicidae</taxon>
        <taxon>Ponerinae</taxon>
        <taxon>Ponerini</taxon>
        <taxon>Dinoponera</taxon>
    </lineage>
</organism>
<dbReference type="GeneID" id="106747373"/>
<dbReference type="GO" id="GO:0005886">
    <property type="term" value="C:plasma membrane"/>
    <property type="evidence" value="ECO:0007669"/>
    <property type="project" value="TreeGrafter"/>
</dbReference>
<comment type="similarity">
    <text evidence="2">Belongs to the MIP/aquaporin (TC 1.A.8) family.</text>
</comment>
<feature type="region of interest" description="Disordered" evidence="7">
    <location>
        <begin position="268"/>
        <end position="296"/>
    </location>
</feature>
<dbReference type="AlphaFoldDB" id="A0A6P3XQ36"/>
<feature type="compositionally biased region" description="Gly residues" evidence="7">
    <location>
        <begin position="405"/>
        <end position="414"/>
    </location>
</feature>
<dbReference type="CTD" id="34330"/>
<feature type="transmembrane region" description="Helical" evidence="8">
    <location>
        <begin position="47"/>
        <end position="73"/>
    </location>
</feature>
<accession>A0A6P3XQ36</accession>
<protein>
    <submittedName>
        <fullName evidence="10">Neurogenic protein big brain isoform X1</fullName>
    </submittedName>
</protein>
<dbReference type="SUPFAM" id="SSF81338">
    <property type="entry name" value="Aquaporin-like"/>
    <property type="match status" value="1"/>
</dbReference>
<feature type="region of interest" description="Disordered" evidence="7">
    <location>
        <begin position="466"/>
        <end position="609"/>
    </location>
</feature>
<proteinExistence type="inferred from homology"/>
<evidence type="ECO:0000256" key="2">
    <source>
        <dbReference type="ARBA" id="ARBA00006175"/>
    </source>
</evidence>
<feature type="compositionally biased region" description="Low complexity" evidence="7">
    <location>
        <begin position="504"/>
        <end position="514"/>
    </location>
</feature>
<feature type="compositionally biased region" description="Polar residues" evidence="7">
    <location>
        <begin position="590"/>
        <end position="609"/>
    </location>
</feature>
<keyword evidence="4 8" id="KW-0812">Transmembrane</keyword>
<keyword evidence="6 8" id="KW-0472">Membrane</keyword>
<dbReference type="Proteomes" id="UP000515204">
    <property type="component" value="Unplaced"/>
</dbReference>
<feature type="region of interest" description="Disordered" evidence="7">
    <location>
        <begin position="391"/>
        <end position="427"/>
    </location>
</feature>
<name>A0A6P3XQ36_DINQU</name>
<feature type="compositionally biased region" description="Polar residues" evidence="7">
    <location>
        <begin position="515"/>
        <end position="524"/>
    </location>
</feature>
<dbReference type="PROSITE" id="PS00221">
    <property type="entry name" value="MIP"/>
    <property type="match status" value="1"/>
</dbReference>
<dbReference type="InterPro" id="IPR000425">
    <property type="entry name" value="MIP"/>
</dbReference>
<sequence length="609" mass="63756">MTTESLSREVDAHIVTILTRLSALRENNADVVERKAPMSIEARSLELWRAVAVECFATFLFSLVVSGAAAASAVSGSGLSVLATAVASGFAIAAISLIFSHVSGGHVNPAVSVSFALCRRISPLRAVLYIAAQCGGGIAGAAMLYGVTKPSNTQTLTSPGRLGGPIERLLVELALSVLIMLAHFAADSPRSLPPAISTKAAGVLAAAYTAATLVSSPFLNPARALGPAFVLNRWDNHWVYWVGPLSGGAVAALLHEYVLCPKRVKDPREIDDGDNSSMRSDEDTYDDLDKPTNGPKFPGAYATYRPVAGASSSIYSAPPSALERVESIYGGTKSLYCKSPPLTRANLNRSQSVYAKSTSGPRDGLMIPKPGPLVPAQSLYPIRLGGQNGCQNGLATRENQPVTGGAAGAAGAGGPPSQTSQNHNSTNQNMQNQLQQCTQSIYGIRGISTSLSTRENGIYGVSTGSSIYGRAPAPPPASQNSQQPAQQGGQTSVQNHPPPPPPQQQQQQQHQHQNGPLSSGSENGPNPRRPESMYGHVSRRSDDSAYGSYQSSSRGNYGKVPGPPGPPGPSGPPGPPQYREQGRPSPAGPLQQSQSAQSNFQRNSPNPQY</sequence>
<evidence type="ECO:0000256" key="5">
    <source>
        <dbReference type="ARBA" id="ARBA00022989"/>
    </source>
</evidence>
<evidence type="ECO:0000256" key="7">
    <source>
        <dbReference type="SAM" id="MobiDB-lite"/>
    </source>
</evidence>
<dbReference type="Gene3D" id="1.20.1080.10">
    <property type="entry name" value="Glycerol uptake facilitator protein"/>
    <property type="match status" value="1"/>
</dbReference>
<feature type="compositionally biased region" description="Pro residues" evidence="7">
    <location>
        <begin position="561"/>
        <end position="576"/>
    </location>
</feature>
<feature type="transmembrane region" description="Helical" evidence="8">
    <location>
        <begin position="126"/>
        <end position="148"/>
    </location>
</feature>
<dbReference type="InterPro" id="IPR023271">
    <property type="entry name" value="Aquaporin-like"/>
</dbReference>
<dbReference type="Pfam" id="PF00230">
    <property type="entry name" value="MIP"/>
    <property type="match status" value="1"/>
</dbReference>
<dbReference type="PRINTS" id="PR00783">
    <property type="entry name" value="MINTRINSICP"/>
</dbReference>
<dbReference type="KEGG" id="dqu:106747373"/>
<reference evidence="10" key="1">
    <citation type="submission" date="2025-08" db="UniProtKB">
        <authorList>
            <consortium name="RefSeq"/>
        </authorList>
    </citation>
    <scope>IDENTIFICATION</scope>
</reference>
<feature type="compositionally biased region" description="Polar residues" evidence="7">
    <location>
        <begin position="391"/>
        <end position="402"/>
    </location>
</feature>
<comment type="subcellular location">
    <subcellularLocation>
        <location evidence="1">Membrane</location>
        <topology evidence="1">Multi-pass membrane protein</topology>
    </subcellularLocation>
</comment>
<dbReference type="PANTHER" id="PTHR19139">
    <property type="entry name" value="AQUAPORIN TRANSPORTER"/>
    <property type="match status" value="1"/>
</dbReference>
<gene>
    <name evidence="10" type="primary">LOC106747373</name>
</gene>
<dbReference type="RefSeq" id="XP_014480317.1">
    <property type="nucleotide sequence ID" value="XM_014624831.1"/>
</dbReference>